<keyword evidence="4 8" id="KW-0812">Transmembrane</keyword>
<comment type="similarity">
    <text evidence="2">Belongs to the acyltransferase 3 family.</text>
</comment>
<dbReference type="Proteomes" id="UP000323221">
    <property type="component" value="Unassembled WGS sequence"/>
</dbReference>
<proteinExistence type="inferred from homology"/>
<dbReference type="PANTHER" id="PTHR40074:SF2">
    <property type="entry name" value="O-ACETYLTRANSFERASE WECH"/>
    <property type="match status" value="1"/>
</dbReference>
<feature type="transmembrane region" description="Helical" evidence="8">
    <location>
        <begin position="169"/>
        <end position="186"/>
    </location>
</feature>
<feature type="transmembrane region" description="Helical" evidence="8">
    <location>
        <begin position="133"/>
        <end position="154"/>
    </location>
</feature>
<comment type="subcellular location">
    <subcellularLocation>
        <location evidence="1">Cell membrane</location>
        <topology evidence="1">Multi-pass membrane protein</topology>
    </subcellularLocation>
</comment>
<feature type="transmembrane region" description="Helical" evidence="8">
    <location>
        <begin position="315"/>
        <end position="338"/>
    </location>
</feature>
<evidence type="ECO:0000259" key="9">
    <source>
        <dbReference type="Pfam" id="PF01757"/>
    </source>
</evidence>
<feature type="transmembrane region" description="Helical" evidence="8">
    <location>
        <begin position="66"/>
        <end position="84"/>
    </location>
</feature>
<feature type="transmembrane region" description="Helical" evidence="8">
    <location>
        <begin position="250"/>
        <end position="267"/>
    </location>
</feature>
<accession>A0A5M8Q4S1</accession>
<dbReference type="GO" id="GO:0016413">
    <property type="term" value="F:O-acetyltransferase activity"/>
    <property type="evidence" value="ECO:0007669"/>
    <property type="project" value="TreeGrafter"/>
</dbReference>
<dbReference type="PANTHER" id="PTHR40074">
    <property type="entry name" value="O-ACETYLTRANSFERASE WECH"/>
    <property type="match status" value="1"/>
</dbReference>
<feature type="transmembrane region" description="Helical" evidence="8">
    <location>
        <begin position="104"/>
        <end position="121"/>
    </location>
</feature>
<dbReference type="GO" id="GO:0005886">
    <property type="term" value="C:plasma membrane"/>
    <property type="evidence" value="ECO:0007669"/>
    <property type="project" value="UniProtKB-SubCell"/>
</dbReference>
<gene>
    <name evidence="10" type="ORF">FQ330_11720</name>
</gene>
<feature type="transmembrane region" description="Helical" evidence="8">
    <location>
        <begin position="279"/>
        <end position="299"/>
    </location>
</feature>
<evidence type="ECO:0000313" key="10">
    <source>
        <dbReference type="EMBL" id="KAA6430839.1"/>
    </source>
</evidence>
<keyword evidence="5 8" id="KW-1133">Transmembrane helix</keyword>
<comment type="caution">
    <text evidence="10">The sequence shown here is derived from an EMBL/GenBank/DDBJ whole genome shotgun (WGS) entry which is preliminary data.</text>
</comment>
<dbReference type="AlphaFoldDB" id="A0A5M8Q4S1"/>
<name>A0A5M8Q4S1_9MICO</name>
<dbReference type="InterPro" id="IPR002656">
    <property type="entry name" value="Acyl_transf_3_dom"/>
</dbReference>
<keyword evidence="11" id="KW-1185">Reference proteome</keyword>
<keyword evidence="3" id="KW-1003">Cell membrane</keyword>
<feature type="transmembrane region" description="Helical" evidence="8">
    <location>
        <begin position="344"/>
        <end position="363"/>
    </location>
</feature>
<sequence length="375" mass="41092">MARNGAPSGRGQDRVHPRTRLPGRRPAGPRCDTVDGRPPRGARSMTETPPVVAPARRERLLWMDGLRGLAILLIVLLHATEMLRSIGLQPHIAVDVFNTVASPFRIPLLMTLSGMLLGGSLSKSAGRYVSGKLRAIAWPYAVWLVIVLLVFPSLGPDILVRGLWAPNTYLWYLHTLLIAYLVALALRRVPDWISMVGALLLAAAVTLLPMPDLVATMKLERTFLMLAFFFAGHLLMQHLPTALPLLRHPISIVIGLVCTGSVVVASLQPGSAVSNDVTFAVPLLASLAVGLALLSLLPWRDPVSRWLRWVGRHSIVYYVTHWIALYWTLQLVAGPLIRFGFSEVAVAMVVGAMAAGAALAWLVQLRTPVRWLFRV</sequence>
<reference evidence="10 11" key="1">
    <citation type="submission" date="2019-08" db="EMBL/GenBank/DDBJ databases">
        <title>Agrococcus lahaulensis sp. nov., isolated from a cold desert of the Indian Himalayas.</title>
        <authorList>
            <person name="Qu J.H."/>
        </authorList>
    </citation>
    <scope>NUCLEOTIDE SEQUENCE [LARGE SCALE GENOMIC DNA]</scope>
    <source>
        <strain evidence="10 11">NS18</strain>
    </source>
</reference>
<evidence type="ECO:0000256" key="7">
    <source>
        <dbReference type="SAM" id="MobiDB-lite"/>
    </source>
</evidence>
<feature type="transmembrane region" description="Helical" evidence="8">
    <location>
        <begin position="193"/>
        <end position="211"/>
    </location>
</feature>
<keyword evidence="10" id="KW-0808">Transferase</keyword>
<evidence type="ECO:0000256" key="4">
    <source>
        <dbReference type="ARBA" id="ARBA00022692"/>
    </source>
</evidence>
<dbReference type="GO" id="GO:0009246">
    <property type="term" value="P:enterobacterial common antigen biosynthetic process"/>
    <property type="evidence" value="ECO:0007669"/>
    <property type="project" value="TreeGrafter"/>
</dbReference>
<keyword evidence="10" id="KW-0012">Acyltransferase</keyword>
<evidence type="ECO:0000256" key="6">
    <source>
        <dbReference type="ARBA" id="ARBA00023136"/>
    </source>
</evidence>
<feature type="region of interest" description="Disordered" evidence="7">
    <location>
        <begin position="1"/>
        <end position="50"/>
    </location>
</feature>
<evidence type="ECO:0000256" key="2">
    <source>
        <dbReference type="ARBA" id="ARBA00007400"/>
    </source>
</evidence>
<feature type="transmembrane region" description="Helical" evidence="8">
    <location>
        <begin position="223"/>
        <end position="243"/>
    </location>
</feature>
<evidence type="ECO:0000256" key="8">
    <source>
        <dbReference type="SAM" id="Phobius"/>
    </source>
</evidence>
<evidence type="ECO:0000256" key="5">
    <source>
        <dbReference type="ARBA" id="ARBA00022989"/>
    </source>
</evidence>
<feature type="domain" description="Acyltransferase 3" evidence="9">
    <location>
        <begin position="61"/>
        <end position="361"/>
    </location>
</feature>
<organism evidence="10 11">
    <name type="scientific">Agrococcus sediminis</name>
    <dbReference type="NCBI Taxonomy" id="2599924"/>
    <lineage>
        <taxon>Bacteria</taxon>
        <taxon>Bacillati</taxon>
        <taxon>Actinomycetota</taxon>
        <taxon>Actinomycetes</taxon>
        <taxon>Micrococcales</taxon>
        <taxon>Microbacteriaceae</taxon>
        <taxon>Agrococcus</taxon>
    </lineage>
</organism>
<dbReference type="EMBL" id="VOIR01000017">
    <property type="protein sequence ID" value="KAA6430839.1"/>
    <property type="molecule type" value="Genomic_DNA"/>
</dbReference>
<dbReference type="Pfam" id="PF01757">
    <property type="entry name" value="Acyl_transf_3"/>
    <property type="match status" value="1"/>
</dbReference>
<keyword evidence="6 8" id="KW-0472">Membrane</keyword>
<dbReference type="OrthoDB" id="3265718at2"/>
<protein>
    <submittedName>
        <fullName evidence="10">Acyltransferase</fullName>
    </submittedName>
</protein>
<evidence type="ECO:0000256" key="1">
    <source>
        <dbReference type="ARBA" id="ARBA00004651"/>
    </source>
</evidence>
<evidence type="ECO:0000256" key="3">
    <source>
        <dbReference type="ARBA" id="ARBA00022475"/>
    </source>
</evidence>
<evidence type="ECO:0000313" key="11">
    <source>
        <dbReference type="Proteomes" id="UP000323221"/>
    </source>
</evidence>